<accession>A0ABQ5K0E6</accession>
<reference evidence="1" key="1">
    <citation type="submission" date="2022-03" db="EMBL/GenBank/DDBJ databases">
        <title>Draft genome sequence of Aduncisulcus paluster, a free-living microaerophilic Fornicata.</title>
        <authorList>
            <person name="Yuyama I."/>
            <person name="Kume K."/>
            <person name="Tamura T."/>
            <person name="Inagaki Y."/>
            <person name="Hashimoto T."/>
        </authorList>
    </citation>
    <scope>NUCLEOTIDE SEQUENCE</scope>
    <source>
        <strain evidence="1">NY0171</strain>
    </source>
</reference>
<dbReference type="Proteomes" id="UP001057375">
    <property type="component" value="Unassembled WGS sequence"/>
</dbReference>
<evidence type="ECO:0000313" key="2">
    <source>
        <dbReference type="Proteomes" id="UP001057375"/>
    </source>
</evidence>
<proteinExistence type="predicted"/>
<name>A0ABQ5K0E6_9EUKA</name>
<sequence length="173" mass="20128">MDHEIDHHSITTSFFERLDWLLKLDDCFEYINIEQEFKNPFFIAALFAKCGYNIIPLEPELSSLRVCKSSPSGLIEYSLRHSSQKKRQHRVRSQKIDFAMLLYKVLDLLIDEYHSDLSRFINHRTAIKLSTGNVTGVMELLRCLFYLGIRCGLFSWDCIHADLSDITPTPSSH</sequence>
<keyword evidence="2" id="KW-1185">Reference proteome</keyword>
<organism evidence="1 2">
    <name type="scientific">Aduncisulcus paluster</name>
    <dbReference type="NCBI Taxonomy" id="2918883"/>
    <lineage>
        <taxon>Eukaryota</taxon>
        <taxon>Metamonada</taxon>
        <taxon>Carpediemonas-like organisms</taxon>
        <taxon>Aduncisulcus</taxon>
    </lineage>
</organism>
<evidence type="ECO:0000313" key="1">
    <source>
        <dbReference type="EMBL" id="GKT22197.1"/>
    </source>
</evidence>
<dbReference type="EMBL" id="BQXS01012380">
    <property type="protein sequence ID" value="GKT22197.1"/>
    <property type="molecule type" value="Genomic_DNA"/>
</dbReference>
<feature type="non-terminal residue" evidence="1">
    <location>
        <position position="173"/>
    </location>
</feature>
<comment type="caution">
    <text evidence="1">The sequence shown here is derived from an EMBL/GenBank/DDBJ whole genome shotgun (WGS) entry which is preliminary data.</text>
</comment>
<protein>
    <recommendedName>
        <fullName evidence="3">Maturase K</fullName>
    </recommendedName>
</protein>
<gene>
    <name evidence="1" type="ORF">ADUPG1_012072</name>
</gene>
<evidence type="ECO:0008006" key="3">
    <source>
        <dbReference type="Google" id="ProtNLM"/>
    </source>
</evidence>